<evidence type="ECO:0000313" key="2">
    <source>
        <dbReference type="Proteomes" id="UP001163321"/>
    </source>
</evidence>
<keyword evidence="2" id="KW-1185">Reference proteome</keyword>
<sequence>MYSPHSAYASNYKRQKLTVFGLQRVSCFQQSLKGVSPLRAPSVLDTWTPFEIRIFEVAIECYGKDFQRIADAIDNKSYGDVIAFYYVWKNDTHYQVVKNRWERKNEARSAKKSLVEGKSKSQSE</sequence>
<accession>A0ACC0WVE8</accession>
<evidence type="ECO:0000313" key="1">
    <source>
        <dbReference type="EMBL" id="KAI9922747.1"/>
    </source>
</evidence>
<organism evidence="1 2">
    <name type="scientific">Peronosclerospora sorghi</name>
    <dbReference type="NCBI Taxonomy" id="230839"/>
    <lineage>
        <taxon>Eukaryota</taxon>
        <taxon>Sar</taxon>
        <taxon>Stramenopiles</taxon>
        <taxon>Oomycota</taxon>
        <taxon>Peronosporomycetes</taxon>
        <taxon>Peronosporales</taxon>
        <taxon>Peronosporaceae</taxon>
        <taxon>Peronosclerospora</taxon>
    </lineage>
</organism>
<reference evidence="1 2" key="1">
    <citation type="journal article" date="2022" name="bioRxiv">
        <title>The genome of the oomycete Peronosclerospora sorghi, a cosmopolitan pathogen of maize and sorghum, is inflated with dispersed pseudogenes.</title>
        <authorList>
            <person name="Fletcher K."/>
            <person name="Martin F."/>
            <person name="Isakeit T."/>
            <person name="Cavanaugh K."/>
            <person name="Magill C."/>
            <person name="Michelmore R."/>
        </authorList>
    </citation>
    <scope>NUCLEOTIDE SEQUENCE [LARGE SCALE GENOMIC DNA]</scope>
    <source>
        <strain evidence="1">P6</strain>
    </source>
</reference>
<comment type="caution">
    <text evidence="1">The sequence shown here is derived from an EMBL/GenBank/DDBJ whole genome shotgun (WGS) entry which is preliminary data.</text>
</comment>
<dbReference type="Proteomes" id="UP001163321">
    <property type="component" value="Chromosome 1"/>
</dbReference>
<gene>
    <name evidence="1" type="ORF">PsorP6_002688</name>
</gene>
<dbReference type="EMBL" id="CM047580">
    <property type="protein sequence ID" value="KAI9922747.1"/>
    <property type="molecule type" value="Genomic_DNA"/>
</dbReference>
<protein>
    <submittedName>
        <fullName evidence="1">Uncharacterized protein</fullName>
    </submittedName>
</protein>
<name>A0ACC0WVE8_9STRA</name>
<proteinExistence type="predicted"/>